<dbReference type="AlphaFoldDB" id="A0A9X2I5N3"/>
<dbReference type="EMBL" id="JAKRYL010000007">
    <property type="protein sequence ID" value="MCL7747279.1"/>
    <property type="molecule type" value="Genomic_DNA"/>
</dbReference>
<evidence type="ECO:0000313" key="1">
    <source>
        <dbReference type="EMBL" id="MCL7747279.1"/>
    </source>
</evidence>
<comment type="caution">
    <text evidence="1">The sequence shown here is derived from an EMBL/GenBank/DDBJ whole genome shotgun (WGS) entry which is preliminary data.</text>
</comment>
<dbReference type="RefSeq" id="WP_250096176.1">
    <property type="nucleotide sequence ID" value="NZ_JAKRYL010000007.1"/>
</dbReference>
<proteinExistence type="predicted"/>
<protein>
    <submittedName>
        <fullName evidence="1">Uncharacterized protein</fullName>
    </submittedName>
</protein>
<name>A0A9X2I5N3_9BACI</name>
<dbReference type="Proteomes" id="UP001139150">
    <property type="component" value="Unassembled WGS sequence"/>
</dbReference>
<gene>
    <name evidence="1" type="ORF">MF646_09120</name>
</gene>
<evidence type="ECO:0000313" key="2">
    <source>
        <dbReference type="Proteomes" id="UP001139150"/>
    </source>
</evidence>
<keyword evidence="2" id="KW-1185">Reference proteome</keyword>
<organism evidence="1 2">
    <name type="scientific">Halalkalibacter alkaliphilus</name>
    <dbReference type="NCBI Taxonomy" id="2917993"/>
    <lineage>
        <taxon>Bacteria</taxon>
        <taxon>Bacillati</taxon>
        <taxon>Bacillota</taxon>
        <taxon>Bacilli</taxon>
        <taxon>Bacillales</taxon>
        <taxon>Bacillaceae</taxon>
        <taxon>Halalkalibacter</taxon>
    </lineage>
</organism>
<reference evidence="1" key="1">
    <citation type="submission" date="2022-02" db="EMBL/GenBank/DDBJ databases">
        <title>Halalkalibacter sp. nov. isolated from Lonar Lake, India.</title>
        <authorList>
            <person name="Joshi A."/>
            <person name="Thite S."/>
            <person name="Lodha T."/>
        </authorList>
    </citation>
    <scope>NUCLEOTIDE SEQUENCE</scope>
    <source>
        <strain evidence="1">MEB205</strain>
    </source>
</reference>
<accession>A0A9X2I5N3</accession>
<sequence>MLFYGGAITGAGTEAASSPAAELGYSTAATPATGYEDGAYYSDCEAPMAGDGSGVPTTGHRSD</sequence>